<dbReference type="AlphaFoldDB" id="A0A917QNI4"/>
<evidence type="ECO:0000313" key="3">
    <source>
        <dbReference type="Proteomes" id="UP000637788"/>
    </source>
</evidence>
<name>A0A917QNI4_9ACTN</name>
<evidence type="ECO:0000313" key="2">
    <source>
        <dbReference type="EMBL" id="GGK60430.1"/>
    </source>
</evidence>
<gene>
    <name evidence="2" type="ORF">GCM10010094_20980</name>
</gene>
<accession>A0A917QNI4</accession>
<proteinExistence type="predicted"/>
<reference evidence="2" key="1">
    <citation type="journal article" date="2014" name="Int. J. Syst. Evol. Microbiol.">
        <title>Complete genome sequence of Corynebacterium casei LMG S-19264T (=DSM 44701T), isolated from a smear-ripened cheese.</title>
        <authorList>
            <consortium name="US DOE Joint Genome Institute (JGI-PGF)"/>
            <person name="Walter F."/>
            <person name="Albersmeier A."/>
            <person name="Kalinowski J."/>
            <person name="Ruckert C."/>
        </authorList>
    </citation>
    <scope>NUCLEOTIDE SEQUENCE</scope>
    <source>
        <strain evidence="2">JCM 3035</strain>
    </source>
</reference>
<feature type="region of interest" description="Disordered" evidence="1">
    <location>
        <begin position="1"/>
        <end position="36"/>
    </location>
</feature>
<protein>
    <submittedName>
        <fullName evidence="2">Uncharacterized protein</fullName>
    </submittedName>
</protein>
<feature type="compositionally biased region" description="Basic and acidic residues" evidence="1">
    <location>
        <begin position="21"/>
        <end position="34"/>
    </location>
</feature>
<evidence type="ECO:0000256" key="1">
    <source>
        <dbReference type="SAM" id="MobiDB-lite"/>
    </source>
</evidence>
<organism evidence="2 3">
    <name type="scientific">Streptomyces flaveus</name>
    <dbReference type="NCBI Taxonomy" id="66370"/>
    <lineage>
        <taxon>Bacteria</taxon>
        <taxon>Bacillati</taxon>
        <taxon>Actinomycetota</taxon>
        <taxon>Actinomycetes</taxon>
        <taxon>Kitasatosporales</taxon>
        <taxon>Streptomycetaceae</taxon>
        <taxon>Streptomyces</taxon>
        <taxon>Streptomyces aurantiacus group</taxon>
    </lineage>
</organism>
<comment type="caution">
    <text evidence="2">The sequence shown here is derived from an EMBL/GenBank/DDBJ whole genome shotgun (WGS) entry which is preliminary data.</text>
</comment>
<dbReference type="EMBL" id="BMPQ01000004">
    <property type="protein sequence ID" value="GGK60430.1"/>
    <property type="molecule type" value="Genomic_DNA"/>
</dbReference>
<sequence length="81" mass="8445">MPFLPAPGPRNITPGPASAADPRRTAGRPRDGGTRYRISTSDIALGDAAILAGVRVPASFGRRMRRSPDSIRLSSITSASA</sequence>
<dbReference type="Proteomes" id="UP000637788">
    <property type="component" value="Unassembled WGS sequence"/>
</dbReference>
<keyword evidence="3" id="KW-1185">Reference proteome</keyword>
<reference evidence="2" key="2">
    <citation type="submission" date="2020-09" db="EMBL/GenBank/DDBJ databases">
        <authorList>
            <person name="Sun Q."/>
            <person name="Ohkuma M."/>
        </authorList>
    </citation>
    <scope>NUCLEOTIDE SEQUENCE</scope>
    <source>
        <strain evidence="2">JCM 3035</strain>
    </source>
</reference>